<protein>
    <submittedName>
        <fullName evidence="1">Uncharacterized protein</fullName>
    </submittedName>
</protein>
<comment type="caution">
    <text evidence="1">The sequence shown here is derived from an EMBL/GenBank/DDBJ whole genome shotgun (WGS) entry which is preliminary data.</text>
</comment>
<proteinExistence type="predicted"/>
<keyword evidence="2" id="KW-1185">Reference proteome</keyword>
<dbReference type="AlphaFoldDB" id="A0A841C839"/>
<dbReference type="RefSeq" id="WP_183539160.1">
    <property type="nucleotide sequence ID" value="NZ_JACHHV010000007.1"/>
</dbReference>
<gene>
    <name evidence="1" type="ORF">HNQ37_000595</name>
</gene>
<reference evidence="1 2" key="1">
    <citation type="submission" date="2020-08" db="EMBL/GenBank/DDBJ databases">
        <title>Genomic Encyclopedia of Type Strains, Phase IV (KMG-IV): sequencing the most valuable type-strain genomes for metagenomic binning, comparative biology and taxonomic classification.</title>
        <authorList>
            <person name="Goeker M."/>
        </authorList>
    </citation>
    <scope>NUCLEOTIDE SEQUENCE [LARGE SCALE GENOMIC DNA]</scope>
    <source>
        <strain evidence="1 2">DSM 14925</strain>
    </source>
</reference>
<sequence length="118" mass="13969">MYHESLSLSLKNDNKKSTSAKALQKQLDKDILTEMRNIIKSDKDFMKNLVNEYAESLMAHGMTYEYAKNAARLKYWYACEFYDGLKYWQKNNTAQLKQDIRRIFMGEQKILKRELIGA</sequence>
<dbReference type="Proteomes" id="UP000562464">
    <property type="component" value="Unassembled WGS sequence"/>
</dbReference>
<evidence type="ECO:0000313" key="1">
    <source>
        <dbReference type="EMBL" id="MBB5887721.1"/>
    </source>
</evidence>
<name>A0A841C839_9LACT</name>
<dbReference type="EMBL" id="JACHHV010000007">
    <property type="protein sequence ID" value="MBB5887721.1"/>
    <property type="molecule type" value="Genomic_DNA"/>
</dbReference>
<organism evidence="1 2">
    <name type="scientific">Lactovum miscens</name>
    <dbReference type="NCBI Taxonomy" id="190387"/>
    <lineage>
        <taxon>Bacteria</taxon>
        <taxon>Bacillati</taxon>
        <taxon>Bacillota</taxon>
        <taxon>Bacilli</taxon>
        <taxon>Lactobacillales</taxon>
        <taxon>Streptococcaceae</taxon>
        <taxon>Lactovum</taxon>
    </lineage>
</organism>
<evidence type="ECO:0000313" key="2">
    <source>
        <dbReference type="Proteomes" id="UP000562464"/>
    </source>
</evidence>
<accession>A0A841C839</accession>